<accession>A0A0L9UTF1</accession>
<organism evidence="2 3">
    <name type="scientific">Phaseolus angularis</name>
    <name type="common">Azuki bean</name>
    <name type="synonym">Vigna angularis</name>
    <dbReference type="NCBI Taxonomy" id="3914"/>
    <lineage>
        <taxon>Eukaryota</taxon>
        <taxon>Viridiplantae</taxon>
        <taxon>Streptophyta</taxon>
        <taxon>Embryophyta</taxon>
        <taxon>Tracheophyta</taxon>
        <taxon>Spermatophyta</taxon>
        <taxon>Magnoliopsida</taxon>
        <taxon>eudicotyledons</taxon>
        <taxon>Gunneridae</taxon>
        <taxon>Pentapetalae</taxon>
        <taxon>rosids</taxon>
        <taxon>fabids</taxon>
        <taxon>Fabales</taxon>
        <taxon>Fabaceae</taxon>
        <taxon>Papilionoideae</taxon>
        <taxon>50 kb inversion clade</taxon>
        <taxon>NPAAA clade</taxon>
        <taxon>indigoferoid/millettioid clade</taxon>
        <taxon>Phaseoleae</taxon>
        <taxon>Vigna</taxon>
    </lineage>
</organism>
<evidence type="ECO:0000313" key="3">
    <source>
        <dbReference type="Proteomes" id="UP000053144"/>
    </source>
</evidence>
<feature type="compositionally biased region" description="Polar residues" evidence="1">
    <location>
        <begin position="18"/>
        <end position="40"/>
    </location>
</feature>
<feature type="compositionally biased region" description="Low complexity" evidence="1">
    <location>
        <begin position="48"/>
        <end position="61"/>
    </location>
</feature>
<sequence length="232" mass="25379">MFSLSPLSPFPLLFSSATKISPSTQRPNSKPKTRSPSSLFAKTLLPGATATLSSPASASSLEGRASGGRWEESSHGGHGGGLMELARFCGTIVDGGGTARHNVVAMDSYMILENAMVAVTRWRRRRVVACGGPIKVEVDNTCLLEATDKYIQLQPKVELHIQLILKFVVWLSLTASPTENPKRSMLGRDLEALIQRARDHKKKFGDIMDELEKLEEECRLEDGSYHFGSVHA</sequence>
<feature type="region of interest" description="Disordered" evidence="1">
    <location>
        <begin position="18"/>
        <end position="78"/>
    </location>
</feature>
<evidence type="ECO:0000313" key="2">
    <source>
        <dbReference type="EMBL" id="KOM45986.1"/>
    </source>
</evidence>
<evidence type="ECO:0000256" key="1">
    <source>
        <dbReference type="SAM" id="MobiDB-lite"/>
    </source>
</evidence>
<dbReference type="STRING" id="3914.A0A0L9UTF1"/>
<reference evidence="3" key="1">
    <citation type="journal article" date="2015" name="Proc. Natl. Acad. Sci. U.S.A.">
        <title>Genome sequencing of adzuki bean (Vigna angularis) provides insight into high starch and low fat accumulation and domestication.</title>
        <authorList>
            <person name="Yang K."/>
            <person name="Tian Z."/>
            <person name="Chen C."/>
            <person name="Luo L."/>
            <person name="Zhao B."/>
            <person name="Wang Z."/>
            <person name="Yu L."/>
            <person name="Li Y."/>
            <person name="Sun Y."/>
            <person name="Li W."/>
            <person name="Chen Y."/>
            <person name="Li Y."/>
            <person name="Zhang Y."/>
            <person name="Ai D."/>
            <person name="Zhao J."/>
            <person name="Shang C."/>
            <person name="Ma Y."/>
            <person name="Wu B."/>
            <person name="Wang M."/>
            <person name="Gao L."/>
            <person name="Sun D."/>
            <person name="Zhang P."/>
            <person name="Guo F."/>
            <person name="Wang W."/>
            <person name="Li Y."/>
            <person name="Wang J."/>
            <person name="Varshney R.K."/>
            <person name="Wang J."/>
            <person name="Ling H.Q."/>
            <person name="Wan P."/>
        </authorList>
    </citation>
    <scope>NUCLEOTIDE SEQUENCE</scope>
    <source>
        <strain evidence="3">cv. Jingnong 6</strain>
    </source>
</reference>
<dbReference type="AlphaFoldDB" id="A0A0L9UTF1"/>
<dbReference type="EMBL" id="CM003376">
    <property type="protein sequence ID" value="KOM45986.1"/>
    <property type="molecule type" value="Genomic_DNA"/>
</dbReference>
<dbReference type="Gramene" id="KOM45986">
    <property type="protein sequence ID" value="KOM45986"/>
    <property type="gene ID" value="LR48_Vigan06g129200"/>
</dbReference>
<gene>
    <name evidence="2" type="ORF">LR48_Vigan06g129200</name>
</gene>
<protein>
    <submittedName>
        <fullName evidence="2">Uncharacterized protein</fullName>
    </submittedName>
</protein>
<proteinExistence type="predicted"/>
<dbReference type="Proteomes" id="UP000053144">
    <property type="component" value="Chromosome 6"/>
</dbReference>
<name>A0A0L9UTF1_PHAAN</name>